<reference evidence="1" key="1">
    <citation type="submission" date="2021-06" db="EMBL/GenBank/DDBJ databases">
        <authorList>
            <person name="Kallberg Y."/>
            <person name="Tangrot J."/>
            <person name="Rosling A."/>
        </authorList>
    </citation>
    <scope>NUCLEOTIDE SEQUENCE</scope>
    <source>
        <strain evidence="1">MA453B</strain>
    </source>
</reference>
<dbReference type="Proteomes" id="UP000789405">
    <property type="component" value="Unassembled WGS sequence"/>
</dbReference>
<evidence type="ECO:0000313" key="1">
    <source>
        <dbReference type="EMBL" id="CAG8617157.1"/>
    </source>
</evidence>
<evidence type="ECO:0000313" key="2">
    <source>
        <dbReference type="Proteomes" id="UP000789405"/>
    </source>
</evidence>
<comment type="caution">
    <text evidence="1">The sequence shown here is derived from an EMBL/GenBank/DDBJ whole genome shotgun (WGS) entry which is preliminary data.</text>
</comment>
<organism evidence="1 2">
    <name type="scientific">Dentiscutata erythropus</name>
    <dbReference type="NCBI Taxonomy" id="1348616"/>
    <lineage>
        <taxon>Eukaryota</taxon>
        <taxon>Fungi</taxon>
        <taxon>Fungi incertae sedis</taxon>
        <taxon>Mucoromycota</taxon>
        <taxon>Glomeromycotina</taxon>
        <taxon>Glomeromycetes</taxon>
        <taxon>Diversisporales</taxon>
        <taxon>Gigasporaceae</taxon>
        <taxon>Dentiscutata</taxon>
    </lineage>
</organism>
<sequence length="60" mass="6859">MIEKSLKENQNHDDIKIFLPVNELNKVGGVINAKYDAEIIDDNLFIKFDAKNPPLNSKFV</sequence>
<keyword evidence="2" id="KW-1185">Reference proteome</keyword>
<dbReference type="OrthoDB" id="2381952at2759"/>
<dbReference type="AlphaFoldDB" id="A0A9N9GPQ0"/>
<dbReference type="EMBL" id="CAJVPY010004367">
    <property type="protein sequence ID" value="CAG8617157.1"/>
    <property type="molecule type" value="Genomic_DNA"/>
</dbReference>
<gene>
    <name evidence="1" type="ORF">DERYTH_LOCUS8446</name>
</gene>
<name>A0A9N9GPQ0_9GLOM</name>
<proteinExistence type="predicted"/>
<accession>A0A9N9GPQ0</accession>
<protein>
    <submittedName>
        <fullName evidence="1">26468_t:CDS:1</fullName>
    </submittedName>
</protein>